<dbReference type="RefSeq" id="WP_277734098.1">
    <property type="nucleotide sequence ID" value="NZ_CP120733.1"/>
</dbReference>
<evidence type="ECO:0008006" key="3">
    <source>
        <dbReference type="Google" id="ProtNLM"/>
    </source>
</evidence>
<name>A0ABY8EG06_9FIRM</name>
<evidence type="ECO:0000313" key="2">
    <source>
        <dbReference type="Proteomes" id="UP001222800"/>
    </source>
</evidence>
<dbReference type="EMBL" id="CP120733">
    <property type="protein sequence ID" value="WFD11886.1"/>
    <property type="molecule type" value="Genomic_DNA"/>
</dbReference>
<keyword evidence="2" id="KW-1185">Reference proteome</keyword>
<accession>A0ABY8EG06</accession>
<organism evidence="1 2">
    <name type="scientific">Tepidibacter hydrothermalis</name>
    <dbReference type="NCBI Taxonomy" id="3036126"/>
    <lineage>
        <taxon>Bacteria</taxon>
        <taxon>Bacillati</taxon>
        <taxon>Bacillota</taxon>
        <taxon>Clostridia</taxon>
        <taxon>Peptostreptococcales</taxon>
        <taxon>Peptostreptococcaceae</taxon>
        <taxon>Tepidibacter</taxon>
    </lineage>
</organism>
<protein>
    <recommendedName>
        <fullName evidence="3">Arsenical resistance operon trans-acting repressor ArsD</fullName>
    </recommendedName>
</protein>
<gene>
    <name evidence="1" type="ORF">P4S50_07365</name>
</gene>
<sequence length="123" mass="13679">MKNKINIHIYGSLDWVSGGSSSSCGGCPLGKGGGGGCCGAKASKSMVEVYEDFIKFIEKSDVNESINYEFYDISKINVLDHENIIYVYEEGYELPYCVIDGMVRYYGGVSKELIYRDVKELLD</sequence>
<dbReference type="Proteomes" id="UP001222800">
    <property type="component" value="Chromosome"/>
</dbReference>
<evidence type="ECO:0000313" key="1">
    <source>
        <dbReference type="EMBL" id="WFD11886.1"/>
    </source>
</evidence>
<reference evidence="1 2" key="1">
    <citation type="submission" date="2023-03" db="EMBL/GenBank/DDBJ databases">
        <title>Complete genome sequence of Tepidibacter sp. SWIR-1, isolated from a deep-sea hydrothermal vent.</title>
        <authorList>
            <person name="Li X."/>
        </authorList>
    </citation>
    <scope>NUCLEOTIDE SEQUENCE [LARGE SCALE GENOMIC DNA]</scope>
    <source>
        <strain evidence="1 2">SWIR-1</strain>
    </source>
</reference>
<proteinExistence type="predicted"/>